<sequence>MGEILESNLVNRDEPMQVDEDLYREVMNNVVGEATMETINPILLLPDLPTSNPEPVDTEDSPLSTEDSPLSMMSDSEFFELEREISKLGKSIGRDKKGQSSYK</sequence>
<evidence type="ECO:0000256" key="1">
    <source>
        <dbReference type="SAM" id="MobiDB-lite"/>
    </source>
</evidence>
<protein>
    <submittedName>
        <fullName evidence="2">ORF1931 n1 TaxGibberella zeae PH-1 RepIDA5J031_GIBZE</fullName>
    </submittedName>
</protein>
<evidence type="ECO:0000313" key="2">
    <source>
        <dbReference type="EMBL" id="CDL73477.1"/>
    </source>
</evidence>
<reference evidence="2" key="1">
    <citation type="submission" date="2013-05" db="EMBL/GenBank/DDBJ databases">
        <title>Draft genome sequences of six wheat associated Fusarium spp. isolates.</title>
        <authorList>
            <person name="Moolhuijzen P.M."/>
            <person name="Manners J.M."/>
            <person name="Wilcox S."/>
            <person name="Bellgard M.I."/>
            <person name="Gardiner D.M."/>
        </authorList>
    </citation>
    <scope>NUCLEOTIDE SEQUENCE</scope>
    <source>
        <strain evidence="2">CS7071</strain>
    </source>
</reference>
<feature type="compositionally biased region" description="Polar residues" evidence="1">
    <location>
        <begin position="61"/>
        <end position="71"/>
    </location>
</feature>
<organism evidence="2">
    <name type="scientific">Fusarium culmorum CS7071</name>
    <dbReference type="NCBI Taxonomy" id="1318462"/>
    <lineage>
        <taxon>Eukaryota</taxon>
        <taxon>Fungi</taxon>
        <taxon>Dikarya</taxon>
        <taxon>Ascomycota</taxon>
        <taxon>Pezizomycotina</taxon>
        <taxon>Sordariomycetes</taxon>
        <taxon>Hypocreomycetidae</taxon>
        <taxon>Hypocreales</taxon>
        <taxon>Nectriaceae</taxon>
        <taxon>Fusarium</taxon>
    </lineage>
</organism>
<feature type="region of interest" description="Disordered" evidence="1">
    <location>
        <begin position="45"/>
        <end position="71"/>
    </location>
</feature>
<accession>A0A060QN04</accession>
<dbReference type="AlphaFoldDB" id="A0A060QN04"/>
<dbReference type="EMBL" id="CBMH010002255">
    <property type="protein sequence ID" value="CDL73477.1"/>
    <property type="molecule type" value="Genomic_DNA"/>
</dbReference>
<name>A0A060QN04_FUSCU</name>
<proteinExistence type="predicted"/>
<gene>
    <name evidence="2" type="ORF">BN852_0126690</name>
</gene>
<comment type="caution">
    <text evidence="2">The sequence shown here is derived from an EMBL/GenBank/DDBJ whole genome shotgun (WGS) entry which is preliminary data.</text>
</comment>